<evidence type="ECO:0008006" key="3">
    <source>
        <dbReference type="Google" id="ProtNLM"/>
    </source>
</evidence>
<dbReference type="RefSeq" id="WP_344661983.1">
    <property type="nucleotide sequence ID" value="NZ_BAAAQM010000063.1"/>
</dbReference>
<comment type="caution">
    <text evidence="1">The sequence shown here is derived from an EMBL/GenBank/DDBJ whole genome shotgun (WGS) entry which is preliminary data.</text>
</comment>
<sequence>MGTGFDVAAEIGDGLRDREEAWAFIRRFLAAWTVALTDADGCDEAELAEAEERLGLRLPTALREGLALLGRRQDLQQQDPLRRPAQLVVVDGVLVFRTENQGCAHWGVPEADLGRDDPPVVVQTDRGEWRPFLDRTSSAFVELVLTETLLFDDDLRDAAELPAALAPVLYENFRRVGFPDHRSWCAGIEGPIRFFAGPGVLIRQDGGADLDWIHVAGQTPGHRRQVLKLFPVEWAFG</sequence>
<dbReference type="Proteomes" id="UP001499854">
    <property type="component" value="Unassembled WGS sequence"/>
</dbReference>
<gene>
    <name evidence="1" type="ORF">GCM10009838_75310</name>
</gene>
<dbReference type="EMBL" id="BAAAQM010000063">
    <property type="protein sequence ID" value="GAA1998888.1"/>
    <property type="molecule type" value="Genomic_DNA"/>
</dbReference>
<accession>A0ABP5ELE8</accession>
<evidence type="ECO:0000313" key="2">
    <source>
        <dbReference type="Proteomes" id="UP001499854"/>
    </source>
</evidence>
<name>A0ABP5ELE8_9ACTN</name>
<organism evidence="1 2">
    <name type="scientific">Catenulispora subtropica</name>
    <dbReference type="NCBI Taxonomy" id="450798"/>
    <lineage>
        <taxon>Bacteria</taxon>
        <taxon>Bacillati</taxon>
        <taxon>Actinomycetota</taxon>
        <taxon>Actinomycetes</taxon>
        <taxon>Catenulisporales</taxon>
        <taxon>Catenulisporaceae</taxon>
        <taxon>Catenulispora</taxon>
    </lineage>
</organism>
<proteinExistence type="predicted"/>
<protein>
    <recommendedName>
        <fullName evidence="3">Knr4/Smi1-like domain-containing protein</fullName>
    </recommendedName>
</protein>
<keyword evidence="2" id="KW-1185">Reference proteome</keyword>
<evidence type="ECO:0000313" key="1">
    <source>
        <dbReference type="EMBL" id="GAA1998888.1"/>
    </source>
</evidence>
<reference evidence="2" key="1">
    <citation type="journal article" date="2019" name="Int. J. Syst. Evol. Microbiol.">
        <title>The Global Catalogue of Microorganisms (GCM) 10K type strain sequencing project: providing services to taxonomists for standard genome sequencing and annotation.</title>
        <authorList>
            <consortium name="The Broad Institute Genomics Platform"/>
            <consortium name="The Broad Institute Genome Sequencing Center for Infectious Disease"/>
            <person name="Wu L."/>
            <person name="Ma J."/>
        </authorList>
    </citation>
    <scope>NUCLEOTIDE SEQUENCE [LARGE SCALE GENOMIC DNA]</scope>
    <source>
        <strain evidence="2">JCM 16013</strain>
    </source>
</reference>